<dbReference type="EMBL" id="NIDN02000203">
    <property type="protein sequence ID" value="RLL94472.1"/>
    <property type="molecule type" value="Genomic_DNA"/>
</dbReference>
<sequence>MAGSKTESAVRFPERDSQTRRLRNQTTQDKKAVARMQDQSARAEARVKRATHAGEEWTPVENLETTMDEDGNPVPDRAFIDYEKMSQHKGGEDEADDYVAANANFDV</sequence>
<protein>
    <submittedName>
        <fullName evidence="2">Uncharacterized protein</fullName>
    </submittedName>
</protein>
<dbReference type="AlphaFoldDB" id="A0A229WZI9"/>
<comment type="caution">
    <text evidence="2">The sequence shown here is derived from an EMBL/GenBank/DDBJ whole genome shotgun (WGS) entry which is preliminary data.</text>
</comment>
<evidence type="ECO:0000313" key="3">
    <source>
        <dbReference type="Proteomes" id="UP000215289"/>
    </source>
</evidence>
<name>A0A229WZI9_9EURO</name>
<dbReference type="Proteomes" id="UP000215289">
    <property type="component" value="Unassembled WGS sequence"/>
</dbReference>
<keyword evidence="3" id="KW-1185">Reference proteome</keyword>
<organism evidence="2 3">
    <name type="scientific">Aspergillus turcosus</name>
    <dbReference type="NCBI Taxonomy" id="1245748"/>
    <lineage>
        <taxon>Eukaryota</taxon>
        <taxon>Fungi</taxon>
        <taxon>Dikarya</taxon>
        <taxon>Ascomycota</taxon>
        <taxon>Pezizomycotina</taxon>
        <taxon>Eurotiomycetes</taxon>
        <taxon>Eurotiomycetidae</taxon>
        <taxon>Eurotiales</taxon>
        <taxon>Aspergillaceae</taxon>
        <taxon>Aspergillus</taxon>
        <taxon>Aspergillus subgen. Fumigati</taxon>
    </lineage>
</organism>
<feature type="region of interest" description="Disordered" evidence="1">
    <location>
        <begin position="1"/>
        <end position="36"/>
    </location>
</feature>
<proteinExistence type="predicted"/>
<evidence type="ECO:0000313" key="2">
    <source>
        <dbReference type="EMBL" id="RLL94472.1"/>
    </source>
</evidence>
<dbReference type="OrthoDB" id="4476768at2759"/>
<gene>
    <name evidence="2" type="ORF">CFD26_104337</name>
</gene>
<accession>A0A229WZI9</accession>
<evidence type="ECO:0000256" key="1">
    <source>
        <dbReference type="SAM" id="MobiDB-lite"/>
    </source>
</evidence>
<reference evidence="2 3" key="1">
    <citation type="submission" date="2018-08" db="EMBL/GenBank/DDBJ databases">
        <title>Draft genome sequences of two Aspergillus turcosus clinical strains isolated from bronchoalveolar lavage fluid: one azole-susceptible and the other azole-resistant.</title>
        <authorList>
            <person name="Parent-Michaud M."/>
            <person name="Dufresne P.J."/>
            <person name="Fournier E."/>
            <person name="Martineau C."/>
            <person name="Moreira S."/>
            <person name="Perkins V."/>
            <person name="De Repentigny L."/>
            <person name="Dufresne S.F."/>
        </authorList>
    </citation>
    <scope>NUCLEOTIDE SEQUENCE [LARGE SCALE GENOMIC DNA]</scope>
    <source>
        <strain evidence="2">HMR AF 1038</strain>
    </source>
</reference>